<feature type="region of interest" description="Disordered" evidence="5">
    <location>
        <begin position="256"/>
        <end position="302"/>
    </location>
</feature>
<keyword evidence="3 4" id="KW-0443">Lipid metabolism</keyword>
<keyword evidence="6" id="KW-0732">Signal</keyword>
<evidence type="ECO:0000256" key="3">
    <source>
        <dbReference type="ARBA" id="ARBA00023098"/>
    </source>
</evidence>
<feature type="short sequence motif" description="GXSXG" evidence="4">
    <location>
        <begin position="856"/>
        <end position="860"/>
    </location>
</feature>
<dbReference type="PANTHER" id="PTHR24185">
    <property type="entry name" value="CALCIUM-INDEPENDENT PHOSPHOLIPASE A2-GAMMA"/>
    <property type="match status" value="1"/>
</dbReference>
<dbReference type="Pfam" id="PF01734">
    <property type="entry name" value="Patatin"/>
    <property type="match status" value="1"/>
</dbReference>
<comment type="caution">
    <text evidence="8">The sequence shown here is derived from an EMBL/GenBank/DDBJ whole genome shotgun (WGS) entry which is preliminary data.</text>
</comment>
<feature type="short sequence motif" description="GXGXXG" evidence="4">
    <location>
        <begin position="824"/>
        <end position="829"/>
    </location>
</feature>
<evidence type="ECO:0000313" key="9">
    <source>
        <dbReference type="Proteomes" id="UP001230268"/>
    </source>
</evidence>
<feature type="compositionally biased region" description="Polar residues" evidence="5">
    <location>
        <begin position="285"/>
        <end position="295"/>
    </location>
</feature>
<gene>
    <name evidence="8" type="ORF">BgAZ_101890</name>
</gene>
<protein>
    <submittedName>
        <fullName evidence="8">Calcium-independent phospholipase A2-gamma</fullName>
    </submittedName>
</protein>
<organism evidence="8 9">
    <name type="scientific">Babesia gibsoni</name>
    <dbReference type="NCBI Taxonomy" id="33632"/>
    <lineage>
        <taxon>Eukaryota</taxon>
        <taxon>Sar</taxon>
        <taxon>Alveolata</taxon>
        <taxon>Apicomplexa</taxon>
        <taxon>Aconoidasida</taxon>
        <taxon>Piroplasmida</taxon>
        <taxon>Babesiidae</taxon>
        <taxon>Babesia</taxon>
    </lineage>
</organism>
<dbReference type="Proteomes" id="UP001230268">
    <property type="component" value="Unassembled WGS sequence"/>
</dbReference>
<dbReference type="GO" id="GO:0006631">
    <property type="term" value="P:fatty acid metabolic process"/>
    <property type="evidence" value="ECO:0007669"/>
    <property type="project" value="TreeGrafter"/>
</dbReference>
<evidence type="ECO:0000256" key="4">
    <source>
        <dbReference type="PROSITE-ProRule" id="PRU01161"/>
    </source>
</evidence>
<dbReference type="GO" id="GO:0004620">
    <property type="term" value="F:phospholipase activity"/>
    <property type="evidence" value="ECO:0007669"/>
    <property type="project" value="TreeGrafter"/>
</dbReference>
<feature type="domain" description="PNPLA" evidence="7">
    <location>
        <begin position="820"/>
        <end position="1024"/>
    </location>
</feature>
<feature type="compositionally biased region" description="Basic and acidic residues" evidence="5">
    <location>
        <begin position="256"/>
        <end position="267"/>
    </location>
</feature>
<dbReference type="GO" id="GO:0016042">
    <property type="term" value="P:lipid catabolic process"/>
    <property type="evidence" value="ECO:0007669"/>
    <property type="project" value="UniProtKB-UniRule"/>
</dbReference>
<keyword evidence="9" id="KW-1185">Reference proteome</keyword>
<dbReference type="InterPro" id="IPR016035">
    <property type="entry name" value="Acyl_Trfase/lysoPLipase"/>
</dbReference>
<feature type="signal peptide" evidence="6">
    <location>
        <begin position="1"/>
        <end position="21"/>
    </location>
</feature>
<evidence type="ECO:0000256" key="6">
    <source>
        <dbReference type="SAM" id="SignalP"/>
    </source>
</evidence>
<dbReference type="PANTHER" id="PTHR24185:SF1">
    <property type="entry name" value="CALCIUM-INDEPENDENT PHOSPHOLIPASE A2-GAMMA"/>
    <property type="match status" value="1"/>
</dbReference>
<evidence type="ECO:0000256" key="2">
    <source>
        <dbReference type="ARBA" id="ARBA00022963"/>
    </source>
</evidence>
<dbReference type="InterPro" id="IPR002641">
    <property type="entry name" value="PNPLA_dom"/>
</dbReference>
<dbReference type="AlphaFoldDB" id="A0AAD8UUY0"/>
<keyword evidence="2 4" id="KW-0442">Lipid degradation</keyword>
<dbReference type="GO" id="GO:0016020">
    <property type="term" value="C:membrane"/>
    <property type="evidence" value="ECO:0007669"/>
    <property type="project" value="TreeGrafter"/>
</dbReference>
<reference evidence="8" key="1">
    <citation type="submission" date="2023-08" db="EMBL/GenBank/DDBJ databases">
        <title>Draft sequence of the Babesia gibsoni genome.</title>
        <authorList>
            <person name="Yamagishi J.Y."/>
            <person name="Xuan X.X."/>
        </authorList>
    </citation>
    <scope>NUCLEOTIDE SEQUENCE</scope>
    <source>
        <strain evidence="8">Azabu</strain>
    </source>
</reference>
<feature type="active site" description="Proton acceptor" evidence="4">
    <location>
        <position position="1011"/>
    </location>
</feature>
<feature type="active site" description="Nucleophile" evidence="4">
    <location>
        <position position="858"/>
    </location>
</feature>
<name>A0AAD8UUY0_BABGI</name>
<feature type="short sequence motif" description="DGA/G" evidence="4">
    <location>
        <begin position="1011"/>
        <end position="1013"/>
    </location>
</feature>
<evidence type="ECO:0000313" key="8">
    <source>
        <dbReference type="EMBL" id="KAK1444283.1"/>
    </source>
</evidence>
<feature type="chain" id="PRO_5041940970" evidence="6">
    <location>
        <begin position="22"/>
        <end position="1207"/>
    </location>
</feature>
<dbReference type="PROSITE" id="PS51635">
    <property type="entry name" value="PNPLA"/>
    <property type="match status" value="1"/>
</dbReference>
<dbReference type="EMBL" id="JAVEPI010000001">
    <property type="protein sequence ID" value="KAK1444283.1"/>
    <property type="molecule type" value="Genomic_DNA"/>
</dbReference>
<sequence length="1207" mass="135716">MRLSVLSWGLLFTLIPLGMWRVQLNSPNANHLSCRAMVAARKVRHEAFLVTSTRSNHAVDLNDGPRRSFLTRRSKVFLTTRRPSFTTLTHLLSVNMASEDVVGGIGKACYCAIHSLAAAECGGMMGHVEGKLLTIACTKGSPHQLKALHSLKLLLESDRHCINHLLSLNSLDELIKVLRQPYQKNIWEVMNSYLWSGSSKAKVRLKMVQDTVLSILIIISRSNDAAREHMAQSELLKGLLMRIYLYEMKKKERKEKGKAVEQREELSQKPGPANDCLTENDACSLDSSNSGQSSIYKDDQQGAPEDAYGGLMMIKDSIVGNSQTLVRKLFHNLGYEINEISVKERYERSLENDEQIETELYDSEDLLPYNTALQQKHGQVQHDYPRNRNEPEKSGRIIWVPYMVRKNDANNVDSIRRHVHIHLGEDVGDLCSMDSVETSTIDTTDKVHGDLLFGMVAIRANPELEKSEDEQPRTSKMLREGDTQNDAAGEGKMHRYSIISSVKMSTSDELNVHTMTENLLKKLKTVNSLKVLDYIVHEIWTLLGTKDTGVLQLIQSELDLERLAKIINASLEHQPKQEDTVDEKKVHSEMRVLQMLQGLKNKLLTYLSTIMNGLAPHLYNTDNMEAIEDKISHAHSESSMDITTSYKDDEITSKQALDERVAVARSLQTAVFGMLIDYIYLNGNTGLCAIRECTPLVEAIKTVRSTLPTPMRVAEVLDNRLEDYIPLMEGSSEDMRNDTRVAHHSTDSASVENREDLHLRQRDQFGNIMCTANDYGERGWLRHKCVDRPSRGAFYNCHKLLNILGHHDQGRFKNRGMRILAIDGGGSKGVIALEVLRRLETEVGKPLHEAFDIICGTSCGGLLAALLALEKMTVGEVQESFEQSMEKVFARDSYRATGTRLLMKQAYYDETALQNILLTLFGDKELIDYSVDPKCPKFFCLSVQMTSVPMKPVVWRNYNYPLQACDITGNEAHMHPRDGSFIIRAADAIRATTAAPMYFPLLERNGILYGDGALHANNPSMIAMLEAKMLYPNVPIDCIVSVGTGIPTEFPRKRQAETDLEALPKKSRITGSGGVPTEVSADDDSAAEVATVSPGQDRTSHTFSMKDLLLQSLNMPMTSDPKSLGLDQLINHVIGSATNTEQVHSALHTLMDSKSYFRFNPKVPTVRIDETNPEVLKDLKERSRRYLEEDRQLKRMKELAELLKNME</sequence>
<proteinExistence type="predicted"/>
<keyword evidence="1 4" id="KW-0378">Hydrolase</keyword>
<evidence type="ECO:0000259" key="7">
    <source>
        <dbReference type="PROSITE" id="PS51635"/>
    </source>
</evidence>
<evidence type="ECO:0000256" key="5">
    <source>
        <dbReference type="SAM" id="MobiDB-lite"/>
    </source>
</evidence>
<dbReference type="Gene3D" id="3.40.1090.10">
    <property type="entry name" value="Cytosolic phospholipase A2 catalytic domain"/>
    <property type="match status" value="1"/>
</dbReference>
<accession>A0AAD8UUY0</accession>
<dbReference type="SUPFAM" id="SSF52151">
    <property type="entry name" value="FabD/lysophospholipase-like"/>
    <property type="match status" value="1"/>
</dbReference>
<evidence type="ECO:0000256" key="1">
    <source>
        <dbReference type="ARBA" id="ARBA00022801"/>
    </source>
</evidence>